<gene>
    <name evidence="3" type="ORF">EV356DRAFT_311977</name>
</gene>
<dbReference type="GO" id="GO:0005654">
    <property type="term" value="C:nucleoplasm"/>
    <property type="evidence" value="ECO:0007669"/>
    <property type="project" value="TreeGrafter"/>
</dbReference>
<evidence type="ECO:0000313" key="3">
    <source>
        <dbReference type="EMBL" id="KAF2231091.1"/>
    </source>
</evidence>
<dbReference type="SUPFAM" id="SSF52799">
    <property type="entry name" value="(Phosphotyrosine protein) phosphatases II"/>
    <property type="match status" value="1"/>
</dbReference>
<dbReference type="AlphaFoldDB" id="A0A6A6GZQ7"/>
<dbReference type="GO" id="GO:0062026">
    <property type="term" value="P:negative regulation of SCF-dependent proteasomal ubiquitin-dependent catabolic process"/>
    <property type="evidence" value="ECO:0007669"/>
    <property type="project" value="TreeGrafter"/>
</dbReference>
<proteinExistence type="inferred from homology"/>
<keyword evidence="4" id="KW-1185">Reference proteome</keyword>
<dbReference type="EMBL" id="ML991831">
    <property type="protein sequence ID" value="KAF2231091.1"/>
    <property type="molecule type" value="Genomic_DNA"/>
</dbReference>
<dbReference type="OrthoDB" id="10252009at2759"/>
<dbReference type="PROSITE" id="PS50056">
    <property type="entry name" value="TYR_PHOSPHATASE_2"/>
    <property type="match status" value="1"/>
</dbReference>
<protein>
    <submittedName>
        <fullName evidence="3">Phosphatases II</fullName>
    </submittedName>
</protein>
<feature type="domain" description="Tyrosine specific protein phosphatases" evidence="2">
    <location>
        <begin position="153"/>
        <end position="217"/>
    </location>
</feature>
<dbReference type="GO" id="GO:1990444">
    <property type="term" value="F:F-box domain binding"/>
    <property type="evidence" value="ECO:0007669"/>
    <property type="project" value="TreeGrafter"/>
</dbReference>
<accession>A0A6A6GZQ7</accession>
<dbReference type="GO" id="GO:0070372">
    <property type="term" value="P:regulation of ERK1 and ERK2 cascade"/>
    <property type="evidence" value="ECO:0007669"/>
    <property type="project" value="TreeGrafter"/>
</dbReference>
<dbReference type="Proteomes" id="UP000800092">
    <property type="component" value="Unassembled WGS sequence"/>
</dbReference>
<comment type="similarity">
    <text evidence="1">Belongs to the protein-tyrosine phosphatase family. Non-receptor class subfamily.</text>
</comment>
<name>A0A6A6GZQ7_VIRVR</name>
<dbReference type="SMART" id="SM00195">
    <property type="entry name" value="DSPc"/>
    <property type="match status" value="1"/>
</dbReference>
<evidence type="ECO:0000256" key="1">
    <source>
        <dbReference type="ARBA" id="ARBA00009649"/>
    </source>
</evidence>
<dbReference type="Pfam" id="PF00782">
    <property type="entry name" value="DSPc"/>
    <property type="match status" value="1"/>
</dbReference>
<evidence type="ECO:0000259" key="2">
    <source>
        <dbReference type="PROSITE" id="PS50056"/>
    </source>
</evidence>
<dbReference type="GO" id="GO:0140096">
    <property type="term" value="F:catalytic activity, acting on a protein"/>
    <property type="evidence" value="ECO:0007669"/>
    <property type="project" value="UniProtKB-ARBA"/>
</dbReference>
<organism evidence="3 4">
    <name type="scientific">Viridothelium virens</name>
    <name type="common">Speckled blister lichen</name>
    <name type="synonym">Trypethelium virens</name>
    <dbReference type="NCBI Taxonomy" id="1048519"/>
    <lineage>
        <taxon>Eukaryota</taxon>
        <taxon>Fungi</taxon>
        <taxon>Dikarya</taxon>
        <taxon>Ascomycota</taxon>
        <taxon>Pezizomycotina</taxon>
        <taxon>Dothideomycetes</taxon>
        <taxon>Dothideomycetes incertae sedis</taxon>
        <taxon>Trypetheliales</taxon>
        <taxon>Trypetheliaceae</taxon>
        <taxon>Viridothelium</taxon>
    </lineage>
</organism>
<reference evidence="3" key="1">
    <citation type="journal article" date="2020" name="Stud. Mycol.">
        <title>101 Dothideomycetes genomes: a test case for predicting lifestyles and emergence of pathogens.</title>
        <authorList>
            <person name="Haridas S."/>
            <person name="Albert R."/>
            <person name="Binder M."/>
            <person name="Bloem J."/>
            <person name="Labutti K."/>
            <person name="Salamov A."/>
            <person name="Andreopoulos B."/>
            <person name="Baker S."/>
            <person name="Barry K."/>
            <person name="Bills G."/>
            <person name="Bluhm B."/>
            <person name="Cannon C."/>
            <person name="Castanera R."/>
            <person name="Culley D."/>
            <person name="Daum C."/>
            <person name="Ezra D."/>
            <person name="Gonzalez J."/>
            <person name="Henrissat B."/>
            <person name="Kuo A."/>
            <person name="Liang C."/>
            <person name="Lipzen A."/>
            <person name="Lutzoni F."/>
            <person name="Magnuson J."/>
            <person name="Mondo S."/>
            <person name="Nolan M."/>
            <person name="Ohm R."/>
            <person name="Pangilinan J."/>
            <person name="Park H.-J."/>
            <person name="Ramirez L."/>
            <person name="Alfaro M."/>
            <person name="Sun H."/>
            <person name="Tritt A."/>
            <person name="Yoshinaga Y."/>
            <person name="Zwiers L.-H."/>
            <person name="Turgeon B."/>
            <person name="Goodwin S."/>
            <person name="Spatafora J."/>
            <person name="Crous P."/>
            <person name="Grigoriev I."/>
        </authorList>
    </citation>
    <scope>NUCLEOTIDE SEQUENCE</scope>
    <source>
        <strain evidence="3">Tuck. ex Michener</strain>
    </source>
</reference>
<dbReference type="GO" id="GO:0005737">
    <property type="term" value="C:cytoplasm"/>
    <property type="evidence" value="ECO:0007669"/>
    <property type="project" value="TreeGrafter"/>
</dbReference>
<dbReference type="InterPro" id="IPR029021">
    <property type="entry name" value="Prot-tyrosine_phosphatase-like"/>
</dbReference>
<dbReference type="PANTHER" id="PTHR46588:SF1">
    <property type="entry name" value="SERINE_THREONINE_TYROSINE-INTERACTING PROTEIN"/>
    <property type="match status" value="1"/>
</dbReference>
<dbReference type="PANTHER" id="PTHR46588">
    <property type="entry name" value="SERINE/THREONINE/TYROSINE-INTERACTING PROTEIN"/>
    <property type="match status" value="1"/>
</dbReference>
<sequence length="308" mass="34595">MDDTDGTYLYTQESEYTNRVPTPPRINIPPPTMRATPANLHVRPAYGDAVLEALRFLDEYNYDFCADSPPSTICWNYENRRQAQKILPFLYLGPMNAVSDRDFLRRENITMLLAIRPTSTTKSLILNRALSMAEKLELQKGTVDVATMPELIAAFPMATRTINEHMLHMRQNSMAGKVLVFCETGNDRSAAVVVAYLMQMFADMDLVRAIQQVQARRFCINVDDSMKHLLSSYWEILKAKQDVAAATQQNNPSQQAAHSIQIGLSKSDGGIGSKRGHDDFFDDEAMGDFDVETSARGIAPFRDVENGE</sequence>
<dbReference type="InterPro" id="IPR000340">
    <property type="entry name" value="Dual-sp_phosphatase_cat-dom"/>
</dbReference>
<dbReference type="InterPro" id="IPR000387">
    <property type="entry name" value="Tyr_Pase_dom"/>
</dbReference>
<dbReference type="Gene3D" id="3.90.190.10">
    <property type="entry name" value="Protein tyrosine phosphatase superfamily"/>
    <property type="match status" value="1"/>
</dbReference>
<dbReference type="InterPro" id="IPR052449">
    <property type="entry name" value="STYX-Interacting_Phosphatase"/>
</dbReference>
<evidence type="ECO:0000313" key="4">
    <source>
        <dbReference type="Proteomes" id="UP000800092"/>
    </source>
</evidence>
<dbReference type="InterPro" id="IPR020422">
    <property type="entry name" value="TYR_PHOSPHATASE_DUAL_dom"/>
</dbReference>
<dbReference type="CDD" id="cd14498">
    <property type="entry name" value="DSP"/>
    <property type="match status" value="1"/>
</dbReference>